<feature type="signal peptide" evidence="1">
    <location>
        <begin position="1"/>
        <end position="24"/>
    </location>
</feature>
<feature type="non-terminal residue" evidence="2">
    <location>
        <position position="1"/>
    </location>
</feature>
<accession>A0A1E1XEL9</accession>
<dbReference type="EMBL" id="GFAC01001549">
    <property type="protein sequence ID" value="JAT97639.1"/>
    <property type="molecule type" value="mRNA"/>
</dbReference>
<evidence type="ECO:0000256" key="1">
    <source>
        <dbReference type="SAM" id="SignalP"/>
    </source>
</evidence>
<organism evidence="2">
    <name type="scientific">Amblyomma aureolatum</name>
    <dbReference type="NCBI Taxonomy" id="187763"/>
    <lineage>
        <taxon>Eukaryota</taxon>
        <taxon>Metazoa</taxon>
        <taxon>Ecdysozoa</taxon>
        <taxon>Arthropoda</taxon>
        <taxon>Chelicerata</taxon>
        <taxon>Arachnida</taxon>
        <taxon>Acari</taxon>
        <taxon>Parasitiformes</taxon>
        <taxon>Ixodida</taxon>
        <taxon>Ixodoidea</taxon>
        <taxon>Ixodidae</taxon>
        <taxon>Amblyomminae</taxon>
        <taxon>Amblyomma</taxon>
    </lineage>
</organism>
<evidence type="ECO:0000313" key="2">
    <source>
        <dbReference type="EMBL" id="JAT97639.1"/>
    </source>
</evidence>
<name>A0A1E1XEL9_9ACAR</name>
<proteinExistence type="evidence at transcript level"/>
<keyword evidence="1" id="KW-0732">Signal</keyword>
<dbReference type="AlphaFoldDB" id="A0A1E1XEL9"/>
<feature type="chain" id="PRO_5009116082" evidence="1">
    <location>
        <begin position="25"/>
        <end position="224"/>
    </location>
</feature>
<protein>
    <submittedName>
        <fullName evidence="2">Putative conserved secreted protein</fullName>
    </submittedName>
</protein>
<reference evidence="2" key="1">
    <citation type="journal article" date="2017" name="Front. Cell. Infect. Microbiol.">
        <title>The Distinct Transcriptional Response of the Midgut of Amblyomma sculptum and Amblyomma aureolatum Ticks to Rickettsia rickettsii Correlates to Their Differences in Susceptibility to Infection.</title>
        <authorList>
            <person name="Martins L.A."/>
            <person name="Galletti M.F.B.M."/>
            <person name="Ribeiro J.M."/>
            <person name="Fujita A."/>
            <person name="Costa F.B."/>
            <person name="Labruna M.B."/>
            <person name="Daffre S."/>
            <person name="Fogaca A.C."/>
        </authorList>
    </citation>
    <scope>NUCLEOTIDE SEQUENCE</scope>
</reference>
<sequence length="224" mass="24546">FVQTTKTLLPKMTGLATILTAVLALHISSAEEHPYTLSAGLCPGVPEADLSESIKAYLRTIPNNVTLPPLVMEDRALGFDIEPAVITGLGSMWTYKPYYAYCEGKQSFVEVTAFAHEPLVAAVNWRSCTGASGEIGIKATAKKLRLIFQVLHTAETSTHLKLSKINADVLEDAYVYLTGAPKGLTTIVSHVSFLMQHHVEKLFSILFRLDGRFLTSSHHPEPDH</sequence>